<keyword evidence="1" id="KW-0677">Repeat</keyword>
<accession>A0AAD3CD67</accession>
<dbReference type="Pfam" id="PF00515">
    <property type="entry name" value="TPR_1"/>
    <property type="match status" value="1"/>
</dbReference>
<dbReference type="Proteomes" id="UP001054902">
    <property type="component" value="Unassembled WGS sequence"/>
</dbReference>
<dbReference type="Pfam" id="PF13424">
    <property type="entry name" value="TPR_12"/>
    <property type="match status" value="2"/>
</dbReference>
<dbReference type="InterPro" id="IPR019734">
    <property type="entry name" value="TPR_rpt"/>
</dbReference>
<proteinExistence type="predicted"/>
<dbReference type="Pfam" id="PF13374">
    <property type="entry name" value="TPR_10"/>
    <property type="match status" value="1"/>
</dbReference>
<protein>
    <submittedName>
        <fullName evidence="5">Uncharacterized protein</fullName>
    </submittedName>
</protein>
<feature type="chain" id="PRO_5042015824" evidence="4">
    <location>
        <begin position="24"/>
        <end position="553"/>
    </location>
</feature>
<name>A0AAD3CD67_9STRA</name>
<feature type="repeat" description="TPR" evidence="3">
    <location>
        <begin position="276"/>
        <end position="309"/>
    </location>
</feature>
<comment type="caution">
    <text evidence="5">The sequence shown here is derived from an EMBL/GenBank/DDBJ whole genome shotgun (WGS) entry which is preliminary data.</text>
</comment>
<dbReference type="PANTHER" id="PTHR45641">
    <property type="entry name" value="TETRATRICOPEPTIDE REPEAT PROTEIN (AFU_ORTHOLOGUE AFUA_6G03870)"/>
    <property type="match status" value="1"/>
</dbReference>
<dbReference type="SUPFAM" id="SSF48452">
    <property type="entry name" value="TPR-like"/>
    <property type="match status" value="3"/>
</dbReference>
<evidence type="ECO:0000256" key="4">
    <source>
        <dbReference type="SAM" id="SignalP"/>
    </source>
</evidence>
<dbReference type="PROSITE" id="PS50005">
    <property type="entry name" value="TPR"/>
    <property type="match status" value="3"/>
</dbReference>
<evidence type="ECO:0000313" key="6">
    <source>
        <dbReference type="Proteomes" id="UP001054902"/>
    </source>
</evidence>
<evidence type="ECO:0000256" key="2">
    <source>
        <dbReference type="ARBA" id="ARBA00022803"/>
    </source>
</evidence>
<dbReference type="Gene3D" id="1.25.40.10">
    <property type="entry name" value="Tetratricopeptide repeat domain"/>
    <property type="match status" value="3"/>
</dbReference>
<organism evidence="5 6">
    <name type="scientific">Chaetoceros tenuissimus</name>
    <dbReference type="NCBI Taxonomy" id="426638"/>
    <lineage>
        <taxon>Eukaryota</taxon>
        <taxon>Sar</taxon>
        <taxon>Stramenopiles</taxon>
        <taxon>Ochrophyta</taxon>
        <taxon>Bacillariophyta</taxon>
        <taxon>Coscinodiscophyceae</taxon>
        <taxon>Chaetocerotophycidae</taxon>
        <taxon>Chaetocerotales</taxon>
        <taxon>Chaetocerotaceae</taxon>
        <taxon>Chaetoceros</taxon>
    </lineage>
</organism>
<feature type="signal peptide" evidence="4">
    <location>
        <begin position="1"/>
        <end position="23"/>
    </location>
</feature>
<keyword evidence="2 3" id="KW-0802">TPR repeat</keyword>
<dbReference type="AlphaFoldDB" id="A0AAD3CD67"/>
<dbReference type="InterPro" id="IPR011990">
    <property type="entry name" value="TPR-like_helical_dom_sf"/>
</dbReference>
<reference evidence="5 6" key="1">
    <citation type="journal article" date="2021" name="Sci. Rep.">
        <title>The genome of the diatom Chaetoceros tenuissimus carries an ancient integrated fragment of an extant virus.</title>
        <authorList>
            <person name="Hongo Y."/>
            <person name="Kimura K."/>
            <person name="Takaki Y."/>
            <person name="Yoshida Y."/>
            <person name="Baba S."/>
            <person name="Kobayashi G."/>
            <person name="Nagasaki K."/>
            <person name="Hano T."/>
            <person name="Tomaru Y."/>
        </authorList>
    </citation>
    <scope>NUCLEOTIDE SEQUENCE [LARGE SCALE GENOMIC DNA]</scope>
    <source>
        <strain evidence="5 6">NIES-3715</strain>
    </source>
</reference>
<evidence type="ECO:0000256" key="1">
    <source>
        <dbReference type="ARBA" id="ARBA00022737"/>
    </source>
</evidence>
<feature type="repeat" description="TPR" evidence="3">
    <location>
        <begin position="407"/>
        <end position="440"/>
    </location>
</feature>
<evidence type="ECO:0000256" key="3">
    <source>
        <dbReference type="PROSITE-ProRule" id="PRU00339"/>
    </source>
</evidence>
<dbReference type="SMART" id="SM00028">
    <property type="entry name" value="TPR"/>
    <property type="match status" value="9"/>
</dbReference>
<keyword evidence="4" id="KW-0732">Signal</keyword>
<gene>
    <name evidence="5" type="ORF">CTEN210_00086</name>
</gene>
<dbReference type="PANTHER" id="PTHR45641:SF19">
    <property type="entry name" value="NEPHROCYSTIN-3"/>
    <property type="match status" value="1"/>
</dbReference>
<keyword evidence="6" id="KW-1185">Reference proteome</keyword>
<dbReference type="EMBL" id="BLLK01000013">
    <property type="protein sequence ID" value="GFH43613.1"/>
    <property type="molecule type" value="Genomic_DNA"/>
</dbReference>
<sequence>MKFAVFLSQLLLSWTSRSPLCEAVRVQFSISPTYLHTKTLSFKTLHIRGGSNGYSEDQAKGFIADILEDWKSRIDEKRLLDPEYDLRKEYEELRLLISSFSSSVDNIDQTVADICFEKAINCFEESISKKIERTDAEVAFAHMNIGIIHVQNENNDKALYYFKEAVETYKSCFDETKLALMLREMGKIYCGKDQPEEAIECFLSAHEMNDKLLKGPNLSVTDESDYKINNAVIDEYLGCIYNSQGKQEKALACHRKALSTWLDHAHEINDDAHNVTQCYFNIGKCYTEMGQPQEALKNYNMAIEKIGPKTENKITHAKLLARICCSIGVAFYKLGEFGQSEKYYLHSIDIRKTSFGEDQTSLAQTYKHLGITLMDKRNPELTRSREYFLKALQIYQSLYGEMHETCASVYSRIGSTFMLNGNFELCMKNYLKAFEIYKEKYGEDHVKITEMLLNIGGAYYSIKKDFPTAIEYYIKAITIHKRVDEEEIDYQSLGELYANVANAYLEMKRYKDAYEYFFQCRNIHEKCSPEDQDSLLQLNQFLAQLKHYLDEDE</sequence>
<evidence type="ECO:0000313" key="5">
    <source>
        <dbReference type="EMBL" id="GFH43613.1"/>
    </source>
</evidence>
<feature type="repeat" description="TPR" evidence="3">
    <location>
        <begin position="139"/>
        <end position="172"/>
    </location>
</feature>